<dbReference type="Proteomes" id="UP000663860">
    <property type="component" value="Unassembled WGS sequence"/>
</dbReference>
<reference evidence="4" key="1">
    <citation type="submission" date="2021-02" db="EMBL/GenBank/DDBJ databases">
        <authorList>
            <person name="Nowell W R."/>
        </authorList>
    </citation>
    <scope>NUCLEOTIDE SEQUENCE</scope>
</reference>
<feature type="region of interest" description="Disordered" evidence="1">
    <location>
        <begin position="564"/>
        <end position="597"/>
    </location>
</feature>
<evidence type="ECO:0000313" key="4">
    <source>
        <dbReference type="EMBL" id="CAF0754915.1"/>
    </source>
</evidence>
<protein>
    <submittedName>
        <fullName evidence="4">Uncharacterized protein</fullName>
    </submittedName>
</protein>
<gene>
    <name evidence="4" type="ORF">IZO911_LOCUS4375</name>
</gene>
<accession>A0A813PM89</accession>
<evidence type="ECO:0000256" key="2">
    <source>
        <dbReference type="SAM" id="Phobius"/>
    </source>
</evidence>
<feature type="chain" id="PRO_5032870357" evidence="3">
    <location>
        <begin position="20"/>
        <end position="778"/>
    </location>
</feature>
<name>A0A813PM89_9BILA</name>
<keyword evidence="2" id="KW-1133">Transmembrane helix</keyword>
<dbReference type="AlphaFoldDB" id="A0A813PM89"/>
<proteinExistence type="predicted"/>
<keyword evidence="3" id="KW-0732">Signal</keyword>
<keyword evidence="2" id="KW-0472">Membrane</keyword>
<feature type="transmembrane region" description="Helical" evidence="2">
    <location>
        <begin position="526"/>
        <end position="548"/>
    </location>
</feature>
<evidence type="ECO:0000256" key="1">
    <source>
        <dbReference type="SAM" id="MobiDB-lite"/>
    </source>
</evidence>
<dbReference type="EMBL" id="CAJNOE010000024">
    <property type="protein sequence ID" value="CAF0754915.1"/>
    <property type="molecule type" value="Genomic_DNA"/>
</dbReference>
<comment type="caution">
    <text evidence="4">The sequence shown here is derived from an EMBL/GenBank/DDBJ whole genome shotgun (WGS) entry which is preliminary data.</text>
</comment>
<organism evidence="4 5">
    <name type="scientific">Adineta steineri</name>
    <dbReference type="NCBI Taxonomy" id="433720"/>
    <lineage>
        <taxon>Eukaryota</taxon>
        <taxon>Metazoa</taxon>
        <taxon>Spiralia</taxon>
        <taxon>Gnathifera</taxon>
        <taxon>Rotifera</taxon>
        <taxon>Eurotatoria</taxon>
        <taxon>Bdelloidea</taxon>
        <taxon>Adinetida</taxon>
        <taxon>Adinetidae</taxon>
        <taxon>Adineta</taxon>
    </lineage>
</organism>
<evidence type="ECO:0000256" key="3">
    <source>
        <dbReference type="SAM" id="SignalP"/>
    </source>
</evidence>
<sequence length="778" mass="88506">MLVSIFFIIFLLLPQYVHGSCCRLPFTDGDCQVNRKGPHRYRIMPDLKSGLVMESTECYINDFDATYRKVNETKNSCNDCPGLLILHTNSSEIFLFPEYLERILEGRTPVQRKNVIILTTSLVGAYDLDFTYLSGYYATHTVGDVPSLYVDLQMPVFNPKLEHQPSLRLRLPAYNEDKEGFSKVSRKELINPIDNSESAAAIIHQLPYLYHFDIEKHRHPSSLCTLYDLELTSSSLEWKILNSDLATCHTFMPYLGRNKCLATGLCTLYDLELTSSSLEWKILNSDLATCHTFMPYLGRNKCLATGFTRLFCPIEENISMDDTLQLPLYLKTTNRVEHLTVAVTRGGRQIQMSLSNRQMIPAEQVKIILIQGHLAVTDINLNLSIRVEYGWNCDDFSLAVPAGFSATRYRRFDGDNLAVTEGNNVITLPGCFKVIPNLVKVPATTIISALLPSGSASASQSEADVDSVDEKESDENEIITSDIEKPHIQGDSDLKNTTNDREQNVISNYWNYLRNNNKKQISILDLAYVAIVLLILVALIPLCLGIFYRVYCTQRRKSNWTLEHGSHTNSAYNPSKDDKTDLSIRSHDSFNSSTTTTDNNDWHRLLLTRLKPTVTGKYQKSTKIDNRSNTYLSTSFENSDIESQSDIIDDSQIIITQAGINSSEEFNTYLENSIRKDNHYVKNFIPYRVGDHMTSLKRRVRKQQMKHFQNQVTILQEATFRAPSPTNLFLMSYSKQSVSSRRYKQKKSSCVVPLPPLTNPTKVISNHVHDVKLNVYQC</sequence>
<evidence type="ECO:0000313" key="5">
    <source>
        <dbReference type="Proteomes" id="UP000663860"/>
    </source>
</evidence>
<feature type="compositionally biased region" description="Basic and acidic residues" evidence="1">
    <location>
        <begin position="575"/>
        <end position="588"/>
    </location>
</feature>
<keyword evidence="2" id="KW-0812">Transmembrane</keyword>
<feature type="signal peptide" evidence="3">
    <location>
        <begin position="1"/>
        <end position="19"/>
    </location>
</feature>